<keyword evidence="6 7" id="KW-0998">Cell outer membrane</keyword>
<reference key="2">
    <citation type="submission" date="2011-04" db="EMBL/GenBank/DDBJ databases">
        <title>Complete sequence of chromosome of Haliscomenobacter hydrossis DSM 1100.</title>
        <authorList>
            <consortium name="US DOE Joint Genome Institute (JGI-PGF)"/>
            <person name="Lucas S."/>
            <person name="Han J."/>
            <person name="Lapidus A."/>
            <person name="Bruce D."/>
            <person name="Goodwin L."/>
            <person name="Pitluck S."/>
            <person name="Peters L."/>
            <person name="Kyrpides N."/>
            <person name="Mavromatis K."/>
            <person name="Ivanova N."/>
            <person name="Ovchinnikova G."/>
            <person name="Pagani I."/>
            <person name="Daligault H."/>
            <person name="Detter J.C."/>
            <person name="Han C."/>
            <person name="Land M."/>
            <person name="Hauser L."/>
            <person name="Markowitz V."/>
            <person name="Cheng J.-F."/>
            <person name="Hugenholtz P."/>
            <person name="Woyke T."/>
            <person name="Wu D."/>
            <person name="Verbarg S."/>
            <person name="Frueling A."/>
            <person name="Brambilla E."/>
            <person name="Klenk H.-P."/>
            <person name="Eisen J.A."/>
        </authorList>
    </citation>
    <scope>NUCLEOTIDE SEQUENCE</scope>
    <source>
        <strain>DSM 1100</strain>
    </source>
</reference>
<dbReference type="InterPro" id="IPR012910">
    <property type="entry name" value="Plug_dom"/>
</dbReference>
<dbReference type="InterPro" id="IPR036942">
    <property type="entry name" value="Beta-barrel_TonB_sf"/>
</dbReference>
<dbReference type="FunFam" id="2.170.130.10:FF:000008">
    <property type="entry name" value="SusC/RagA family TonB-linked outer membrane protein"/>
    <property type="match status" value="1"/>
</dbReference>
<dbReference type="GO" id="GO:0009279">
    <property type="term" value="C:cell outer membrane"/>
    <property type="evidence" value="ECO:0007669"/>
    <property type="project" value="UniProtKB-SubCell"/>
</dbReference>
<keyword evidence="5 7" id="KW-0472">Membrane</keyword>
<gene>
    <name evidence="9" type="ordered locus">Halhy_3722</name>
</gene>
<sequence>MSGKLQIWLVFFGLLTTAQAQNLSLRGKISDSSGEALPGASIAVKGTTSGAVSELDGTYQLEGVSAQATLVISYTGYLSQEIAVNNRTLIDVVLSLDVEALNEVVVVGYGTQRKAGTTGSIASVKAADLVQTPVANLAQGLQARVSGIQINQNSGSPGGNVSVRIRGTNSINGTSEPLYVVDGIQISNGGGINDVSPLSTINPNDIESIEVLKDASASAIYGARAANGVVLITTKRGKSGVTRVTFDSYYGTQKVTKTIPTLNAAQFAQLENEVFKNTYYKDPASLGQGVNWQDIIFREAPIQNHQLSVNGGNEKTQLAMSLNYFNQDGVIISSNFKRYSYRLNLDHKISKNVKVGTSMLGSYSINSGVQTGSTSQGDGDVVVGSILGAAIGAPPNLKPYRADGTIFPFGEQEDGRYREVANPLGIASVLIQTALKRTLTNIYGEVNILKGLTYRASFNIDLQSNTADRYSPRSIVSIRDLNDNSGSGSKSNSNFTGLLHESILTYSQTLAEVHSLKFTGVFATQSDLSNANSISASGFPNDATRNEALQLALNRTVSSSRSKQRLDSYMGRINYGFNDKYFIDLTARVDGSSRFGAENKYGFFPAVSAAWRIIQEPFLDNAKWLSDLKIRASYGLTGNAGGISPYQSLSTVASVGSDYVFNNAYITGINPTGIANPALRWEKSTQTNIGLDLGLWDNRLSLVVDVYNKKTDDLLYIKTLPLSSGYGSITGNYASLENRGIEFAANARILQGKIKWNVAANVTMNRNKVLDLDGGTTAERFITSYTVLKVGQPLGLIKSFVFDGINQSGETILPGYDGRLGGHKIKDLNGDGTISSLDQIITGDPNPDLIFGFSTNVSFKGFDVSTFWSGTQGNDIYNLSRLSFENPLGQRNLFKVVENRWTPTNPSNQYVSPAQGGRLPVSDYYVEDGSYIRCKNITLGYTVTSIKGIQNLRVYVSGNNLITITDYTGFDPEVNTFAGSNTVIGIDNLVYPQARSILGGIQVTF</sequence>
<dbReference type="InterPro" id="IPR037066">
    <property type="entry name" value="Plug_dom_sf"/>
</dbReference>
<dbReference type="InterPro" id="IPR023997">
    <property type="entry name" value="TonB-dep_OMP_SusC/RagA_CS"/>
</dbReference>
<evidence type="ECO:0000256" key="1">
    <source>
        <dbReference type="ARBA" id="ARBA00004571"/>
    </source>
</evidence>
<name>F4L004_HALH1</name>
<dbReference type="RefSeq" id="WP_013766113.1">
    <property type="nucleotide sequence ID" value="NC_015510.1"/>
</dbReference>
<dbReference type="KEGG" id="hhy:Halhy_3722"/>
<dbReference type="Pfam" id="PF13715">
    <property type="entry name" value="CarbopepD_reg_2"/>
    <property type="match status" value="1"/>
</dbReference>
<dbReference type="Gene3D" id="2.40.170.20">
    <property type="entry name" value="TonB-dependent receptor, beta-barrel domain"/>
    <property type="match status" value="1"/>
</dbReference>
<keyword evidence="10" id="KW-1185">Reference proteome</keyword>
<dbReference type="NCBIfam" id="TIGR04056">
    <property type="entry name" value="OMP_RagA_SusC"/>
    <property type="match status" value="1"/>
</dbReference>
<dbReference type="Gene3D" id="2.170.130.10">
    <property type="entry name" value="TonB-dependent receptor, plug domain"/>
    <property type="match status" value="1"/>
</dbReference>
<dbReference type="InterPro" id="IPR008969">
    <property type="entry name" value="CarboxyPept-like_regulatory"/>
</dbReference>
<dbReference type="InterPro" id="IPR039426">
    <property type="entry name" value="TonB-dep_rcpt-like"/>
</dbReference>
<evidence type="ECO:0000256" key="6">
    <source>
        <dbReference type="ARBA" id="ARBA00023237"/>
    </source>
</evidence>
<dbReference type="NCBIfam" id="TIGR04057">
    <property type="entry name" value="SusC_RagA_signa"/>
    <property type="match status" value="1"/>
</dbReference>
<dbReference type="eggNOG" id="COG4206">
    <property type="taxonomic scope" value="Bacteria"/>
</dbReference>
<dbReference type="Pfam" id="PF07715">
    <property type="entry name" value="Plug"/>
    <property type="match status" value="1"/>
</dbReference>
<accession>F4L004</accession>
<evidence type="ECO:0000256" key="5">
    <source>
        <dbReference type="ARBA" id="ARBA00023136"/>
    </source>
</evidence>
<dbReference type="InterPro" id="IPR023996">
    <property type="entry name" value="TonB-dep_OMP_SusC/RagA"/>
</dbReference>
<dbReference type="OrthoDB" id="9768177at2"/>
<keyword evidence="2 7" id="KW-0813">Transport</keyword>
<dbReference type="SUPFAM" id="SSF56935">
    <property type="entry name" value="Porins"/>
    <property type="match status" value="1"/>
</dbReference>
<dbReference type="Proteomes" id="UP000008461">
    <property type="component" value="Chromosome"/>
</dbReference>
<dbReference type="HOGENOM" id="CLU_004317_0_2_10"/>
<keyword evidence="4 7" id="KW-0812">Transmembrane</keyword>
<dbReference type="AlphaFoldDB" id="F4L004"/>
<dbReference type="PROSITE" id="PS52016">
    <property type="entry name" value="TONB_DEPENDENT_REC_3"/>
    <property type="match status" value="1"/>
</dbReference>
<comment type="similarity">
    <text evidence="7">Belongs to the TonB-dependent receptor family.</text>
</comment>
<keyword evidence="3 7" id="KW-1134">Transmembrane beta strand</keyword>
<dbReference type="Gene3D" id="2.60.40.1120">
    <property type="entry name" value="Carboxypeptidase-like, regulatory domain"/>
    <property type="match status" value="1"/>
</dbReference>
<reference evidence="9 10" key="1">
    <citation type="journal article" date="2011" name="Stand. Genomic Sci.">
        <title>Complete genome sequence of Haliscomenobacter hydrossis type strain (O).</title>
        <authorList>
            <consortium name="US DOE Joint Genome Institute (JGI-PGF)"/>
            <person name="Daligault H."/>
            <person name="Lapidus A."/>
            <person name="Zeytun A."/>
            <person name="Nolan M."/>
            <person name="Lucas S."/>
            <person name="Del Rio T.G."/>
            <person name="Tice H."/>
            <person name="Cheng J.F."/>
            <person name="Tapia R."/>
            <person name="Han C."/>
            <person name="Goodwin L."/>
            <person name="Pitluck S."/>
            <person name="Liolios K."/>
            <person name="Pagani I."/>
            <person name="Ivanova N."/>
            <person name="Huntemann M."/>
            <person name="Mavromatis K."/>
            <person name="Mikhailova N."/>
            <person name="Pati A."/>
            <person name="Chen A."/>
            <person name="Palaniappan K."/>
            <person name="Land M."/>
            <person name="Hauser L."/>
            <person name="Brambilla E.M."/>
            <person name="Rohde M."/>
            <person name="Verbarg S."/>
            <person name="Goker M."/>
            <person name="Bristow J."/>
            <person name="Eisen J.A."/>
            <person name="Markowitz V."/>
            <person name="Hugenholtz P."/>
            <person name="Kyrpides N.C."/>
            <person name="Klenk H.P."/>
            <person name="Woyke T."/>
        </authorList>
    </citation>
    <scope>NUCLEOTIDE SEQUENCE [LARGE SCALE GENOMIC DNA]</scope>
    <source>
        <strain evidence="10">ATCC 27775 / DSM 1100 / LMG 10767 / O</strain>
    </source>
</reference>
<proteinExistence type="inferred from homology"/>
<evidence type="ECO:0000256" key="2">
    <source>
        <dbReference type="ARBA" id="ARBA00022448"/>
    </source>
</evidence>
<protein>
    <submittedName>
        <fullName evidence="9">TonB-dependent receptor plug</fullName>
    </submittedName>
</protein>
<evidence type="ECO:0000256" key="3">
    <source>
        <dbReference type="ARBA" id="ARBA00022452"/>
    </source>
</evidence>
<dbReference type="EMBL" id="CP002691">
    <property type="protein sequence ID" value="AEE51574.1"/>
    <property type="molecule type" value="Genomic_DNA"/>
</dbReference>
<evidence type="ECO:0000259" key="8">
    <source>
        <dbReference type="Pfam" id="PF07715"/>
    </source>
</evidence>
<keyword evidence="9" id="KW-0675">Receptor</keyword>
<feature type="domain" description="TonB-dependent receptor plug" evidence="8">
    <location>
        <begin position="115"/>
        <end position="229"/>
    </location>
</feature>
<evidence type="ECO:0000313" key="10">
    <source>
        <dbReference type="Proteomes" id="UP000008461"/>
    </source>
</evidence>
<dbReference type="SUPFAM" id="SSF49464">
    <property type="entry name" value="Carboxypeptidase regulatory domain-like"/>
    <property type="match status" value="1"/>
</dbReference>
<evidence type="ECO:0000313" key="9">
    <source>
        <dbReference type="EMBL" id="AEE51574.1"/>
    </source>
</evidence>
<dbReference type="STRING" id="760192.Halhy_3722"/>
<organism evidence="9 10">
    <name type="scientific">Haliscomenobacter hydrossis (strain ATCC 27775 / DSM 1100 / LMG 10767 / O)</name>
    <dbReference type="NCBI Taxonomy" id="760192"/>
    <lineage>
        <taxon>Bacteria</taxon>
        <taxon>Pseudomonadati</taxon>
        <taxon>Bacteroidota</taxon>
        <taxon>Saprospiria</taxon>
        <taxon>Saprospirales</taxon>
        <taxon>Haliscomenobacteraceae</taxon>
        <taxon>Haliscomenobacter</taxon>
    </lineage>
</organism>
<evidence type="ECO:0000256" key="4">
    <source>
        <dbReference type="ARBA" id="ARBA00022692"/>
    </source>
</evidence>
<comment type="subcellular location">
    <subcellularLocation>
        <location evidence="1 7">Cell outer membrane</location>
        <topology evidence="1 7">Multi-pass membrane protein</topology>
    </subcellularLocation>
</comment>
<evidence type="ECO:0000256" key="7">
    <source>
        <dbReference type="PROSITE-ProRule" id="PRU01360"/>
    </source>
</evidence>